<sequence>MSDKALALGQRVKVVGKDVKGSVAYVGYPTFATGKWIGVILDEPKGKNNGTIRGHAYFTYVERLEQYFIFNRIPEELKVSALISIIGKEGYQLLVKLCTPDRPASKTFGKLVNIMKEHFEPTPNTLERRCRFRQRIQKPGESIMVFATDLRKMTADCNFKELNGNLCDQFIFGIVSETIRQRLLDRKEGTFTAAVELALIWETEELYVQSFEKVNSMQKESMVQLDKSEKEKTVSLPEREESSQVESCCDSLTSLETNYVIEICSTDASLTSQHTNSAVVCNLTQTESTEDKSIPSSLLIPPNLTSSTCTNKTIDLSRLSICTNTAKTSIPPLDTEHCVEYVINRSQSCLKDPLIQKEMDDFIVAKSTLECAVAAIDRRQAALQAVKQHKHWQDYVDSSNDYADTIRALVNFAVRGTYCQLAALRASKAQRQHQDCIVTADDNELLLLSRRVWVEEKAANGTVAYVGYPTFATGKWVGVILDEPKGENDGVVRGISYFTCDENYGVFVRQTQIQLLDGEDNPMESSMTSVDEPREARAPPSNRRLSRVRRKTQPTATAKAGTLSMSSKHFENHDASTEEFRQRGRLWGGRIQEISLQADAMPGDPSLKHGRRNFYLCVRVELRLGYVTVVAVFSSRTSLASSRQSLSSFVSPTAERAASPDQAAKRASFVETGFVETLTQQYTPGQSITSPQPNLAEERAAAAQAQQENAQLKSEVEDLKEKLETLRVKRAEDRERLRELERVRLQLEQANEFKARIMESQAQLQRDLQRAKQEVREAQEALDLHNDETAELQEATEMAALDKEMAEERAEALQLELEQCREKLEEATLDLQLMRAEMEASGNTQHPYAAADGAATGYELRQLQQQNTRLRDTLVRLRDLSAHDKHAMQKMQKDIEQYKSEIAELSRTKEKLSSRVEELEAQVADLREQVDAALGAEEMVEQLAEKKMALEDQVEQLKQDVSELEALQEVHEQLVESNRELEQDLREELELAHAATREVVREREAAFETIMDRDSTILKFRELVQKMTEQYNEIRTQLESKQDSPAPGSEQEATPEPVPRSPPVELGSLVHSSRASTRSVDLQLRALELAQARARADMLAACLPDHYMQPAGDHDAILLILLLQRLTTKADIILGQIRERFPAVNVWDREAVTKTHTAVQYSFRCQLEYQLHMIQVSDTVCVAIRDVRGCVVRKCIVAMWTVALDCCSPELLLRAASALPDACQQERALDGALQLLKSNELDENCALDGIERCWTYLSAMWSALGLAPLQPSPPRAAVSHACCALDALARALHADASALQQTLLQADHGSEIGLLHAHVSSSAEALQQALKGVRRRLPPAAGAPVPLPPQLIERVRTEAAPTLSRCARAAWLAARAACACAATAGERGDGAPLPHATLAGVWACAVTKAYQQDDHGPVRTVKHALASVTADVTKLATLATEKEYDMLSMVNTPSEKPTPPVVVRAQLVKKQLEETKTLTIKLENKEADIKELRKALKAKQEELSEMQIRRELGERKLTSAARDAELRAEQLARRLDDAHNQLKRKEKEFEETMDHLQQDIDSLESERGALRDKLKLYAKRGGTHHDEAPVKVTPGIAAGEVNEALQQQLKVLSWTLERERAARVAACRRAENVAAQRLRPLEHPGAPAAVARRAAAAALQARLDALHAEWTMFVARSGLVAFPEEPGRYARALAQHKERQREKRKQLEEWTMFVARSGLVAFPEEPGRYARALAQHKERQREKRKQLEERLMALQAEVREQLLLHRPWRCVPSELAAFPAPELTGALAPRALPAGQLRYPAETAGHHTVYVTPAQLAQLRDLVSELKSDDVKLDLNPLDATVCAA</sequence>
<evidence type="ECO:0000313" key="1">
    <source>
        <dbReference type="EMBL" id="KAI8426980.1"/>
    </source>
</evidence>
<dbReference type="EMBL" id="CM046126">
    <property type="protein sequence ID" value="KAI8426980.1"/>
    <property type="molecule type" value="Genomic_DNA"/>
</dbReference>
<name>A0ACC0JS31_CHOFU</name>
<reference evidence="1 2" key="1">
    <citation type="journal article" date="2022" name="Genome Biol. Evol.">
        <title>The Spruce Budworm Genome: Reconstructing the Evolutionary History of Antifreeze Proteins.</title>
        <authorList>
            <person name="Beliveau C."/>
            <person name="Gagne P."/>
            <person name="Picq S."/>
            <person name="Vernygora O."/>
            <person name="Keeling C.I."/>
            <person name="Pinkney K."/>
            <person name="Doucet D."/>
            <person name="Wen F."/>
            <person name="Johnston J.S."/>
            <person name="Maaroufi H."/>
            <person name="Boyle B."/>
            <person name="Laroche J."/>
            <person name="Dewar K."/>
            <person name="Juretic N."/>
            <person name="Blackburn G."/>
            <person name="Nisole A."/>
            <person name="Brunet B."/>
            <person name="Brandao M."/>
            <person name="Lumley L."/>
            <person name="Duan J."/>
            <person name="Quan G."/>
            <person name="Lucarotti C.J."/>
            <person name="Roe A.D."/>
            <person name="Sperling F.A.H."/>
            <person name="Levesque R.C."/>
            <person name="Cusson M."/>
        </authorList>
    </citation>
    <scope>NUCLEOTIDE SEQUENCE [LARGE SCALE GENOMIC DNA]</scope>
    <source>
        <strain evidence="1">Glfc:IPQL:Cfum</strain>
    </source>
</reference>
<evidence type="ECO:0000313" key="2">
    <source>
        <dbReference type="Proteomes" id="UP001064048"/>
    </source>
</evidence>
<protein>
    <submittedName>
        <fullName evidence="1">Uncharacterized protein</fullName>
    </submittedName>
</protein>
<gene>
    <name evidence="1" type="ORF">MSG28_014635</name>
</gene>
<dbReference type="Proteomes" id="UP001064048">
    <property type="component" value="Chromosome 26"/>
</dbReference>
<comment type="caution">
    <text evidence="1">The sequence shown here is derived from an EMBL/GenBank/DDBJ whole genome shotgun (WGS) entry which is preliminary data.</text>
</comment>
<organism evidence="1 2">
    <name type="scientific">Choristoneura fumiferana</name>
    <name type="common">Spruce budworm moth</name>
    <name type="synonym">Archips fumiferana</name>
    <dbReference type="NCBI Taxonomy" id="7141"/>
    <lineage>
        <taxon>Eukaryota</taxon>
        <taxon>Metazoa</taxon>
        <taxon>Ecdysozoa</taxon>
        <taxon>Arthropoda</taxon>
        <taxon>Hexapoda</taxon>
        <taxon>Insecta</taxon>
        <taxon>Pterygota</taxon>
        <taxon>Neoptera</taxon>
        <taxon>Endopterygota</taxon>
        <taxon>Lepidoptera</taxon>
        <taxon>Glossata</taxon>
        <taxon>Ditrysia</taxon>
        <taxon>Tortricoidea</taxon>
        <taxon>Tortricidae</taxon>
        <taxon>Tortricinae</taxon>
        <taxon>Choristoneura</taxon>
    </lineage>
</organism>
<proteinExistence type="predicted"/>
<accession>A0ACC0JS31</accession>
<keyword evidence="2" id="KW-1185">Reference proteome</keyword>